<comment type="caution">
    <text evidence="1">The sequence shown here is derived from an EMBL/GenBank/DDBJ whole genome shotgun (WGS) entry which is preliminary data.</text>
</comment>
<dbReference type="RefSeq" id="WP_109431237.1">
    <property type="nucleotide sequence ID" value="NZ_MPDK01000021.1"/>
</dbReference>
<dbReference type="Proteomes" id="UP000245380">
    <property type="component" value="Unassembled WGS sequence"/>
</dbReference>
<protein>
    <submittedName>
        <fullName evidence="1">Uncharacterized protein</fullName>
    </submittedName>
</protein>
<dbReference type="OrthoDB" id="2989429at2"/>
<name>A0A2U3D6S8_SULT2</name>
<proteinExistence type="predicted"/>
<evidence type="ECO:0000313" key="2">
    <source>
        <dbReference type="Proteomes" id="UP000245380"/>
    </source>
</evidence>
<dbReference type="EMBL" id="MPDK01000021">
    <property type="protein sequence ID" value="PWI56989.1"/>
    <property type="molecule type" value="Genomic_DNA"/>
</dbReference>
<gene>
    <name evidence="1" type="ORF">BM613_10945</name>
</gene>
<reference evidence="1 2" key="1">
    <citation type="submission" date="2016-11" db="EMBL/GenBank/DDBJ databases">
        <title>Comparative genomics of Acidibacillus ferroxidans species.</title>
        <authorList>
            <person name="Oliveira G."/>
            <person name="Nunes G."/>
            <person name="Oliveira R."/>
            <person name="Araujo F."/>
            <person name="Salim A."/>
            <person name="Scholte L."/>
            <person name="Morais D."/>
            <person name="Nancucheo I."/>
            <person name="Johnson D.B."/>
            <person name="Grail B."/>
            <person name="Bittencourt J."/>
            <person name="Valadares R."/>
        </authorList>
    </citation>
    <scope>NUCLEOTIDE SEQUENCE [LARGE SCALE GENOMIC DNA]</scope>
    <source>
        <strain evidence="1 2">Y002</strain>
    </source>
</reference>
<accession>A0A2U3D6S8</accession>
<sequence length="164" mass="19397">MPFVPRLSSTEKIVNSEAAFIEFDLQTDRGYGEWLAFFMQREEDIKRFHGYMIQPEVNVAQVSTTSVEIHLFTRGIFVSPPGETEAYFYELPRSELKMARAYFLWEPSQSERFEGYQPRSDELLALDIWVQETEQKQTIYTFFYEATLQTETGTYHITRYSTYS</sequence>
<evidence type="ECO:0000313" key="1">
    <source>
        <dbReference type="EMBL" id="PWI56989.1"/>
    </source>
</evidence>
<dbReference type="AlphaFoldDB" id="A0A2U3D6S8"/>
<organism evidence="1 2">
    <name type="scientific">Sulfoacidibacillus thermotolerans</name>
    <name type="common">Acidibacillus sulfuroxidans</name>
    <dbReference type="NCBI Taxonomy" id="1765684"/>
    <lineage>
        <taxon>Bacteria</taxon>
        <taxon>Bacillati</taxon>
        <taxon>Bacillota</taxon>
        <taxon>Bacilli</taxon>
        <taxon>Bacillales</taxon>
        <taxon>Alicyclobacillaceae</taxon>
        <taxon>Sulfoacidibacillus</taxon>
    </lineage>
</organism>
<keyword evidence="2" id="KW-1185">Reference proteome</keyword>